<organism evidence="9 10">
    <name type="scientific">Massilia varians</name>
    <dbReference type="NCBI Taxonomy" id="457921"/>
    <lineage>
        <taxon>Bacteria</taxon>
        <taxon>Pseudomonadati</taxon>
        <taxon>Pseudomonadota</taxon>
        <taxon>Betaproteobacteria</taxon>
        <taxon>Burkholderiales</taxon>
        <taxon>Oxalobacteraceae</taxon>
        <taxon>Telluria group</taxon>
        <taxon>Massilia</taxon>
    </lineage>
</organism>
<sequence length="260" mass="28575">MKYLMALALLAGLALSGTGQAAIHCTLLVDAGTGKVLVREGQCEQRVTPASTFKVAISLMGYDSGILVDTATPQWPFREGYVDWLPEWRTTTSPAAWMKHSVVWYSQQVTTRLGAERFQSYLDRFDYGNRDASGNPGKNDGLTQAWLGSSLKISADEQAVFLRKLVNRTLPVSPRAFDMTAALMRHARLRSGWDVYAKTGTGSEPGSPPHGWLVGWAVDGGRTVVFARLVQDEQRESGGRAGLRVRDAFMKELPALLEKL</sequence>
<dbReference type="PROSITE" id="PS00337">
    <property type="entry name" value="BETA_LACTAMASE_D"/>
    <property type="match status" value="1"/>
</dbReference>
<dbReference type="InterPro" id="IPR002137">
    <property type="entry name" value="Beta-lactam_class-D_AS"/>
</dbReference>
<evidence type="ECO:0000256" key="2">
    <source>
        <dbReference type="ARBA" id="ARBA00012865"/>
    </source>
</evidence>
<reference evidence="9" key="1">
    <citation type="submission" date="2022-11" db="EMBL/GenBank/DDBJ databases">
        <title>Isolation and characterization of PLA-degrading bacterium Massilia sp. from Antarctic soil.</title>
        <authorList>
            <person name="Sato K."/>
            <person name="Gomez-Fuentes C."/>
            <person name="Ahmad S.A."/>
            <person name="Zulkharnain A."/>
        </authorList>
    </citation>
    <scope>NUCLEOTIDE SEQUENCE</scope>
    <source>
        <strain evidence="9">N-3</strain>
    </source>
</reference>
<evidence type="ECO:0000259" key="8">
    <source>
        <dbReference type="Pfam" id="PF00905"/>
    </source>
</evidence>
<dbReference type="InterPro" id="IPR001460">
    <property type="entry name" value="PCN-bd_Tpept"/>
</dbReference>
<feature type="domain" description="Penicillin-binding protein transpeptidase" evidence="8">
    <location>
        <begin position="25"/>
        <end position="252"/>
    </location>
</feature>
<accession>A0ABM8C041</accession>
<dbReference type="NCBIfam" id="NF000270">
    <property type="entry name" value="bla_class_D_alt"/>
    <property type="match status" value="1"/>
</dbReference>
<dbReference type="Proteomes" id="UP001163336">
    <property type="component" value="Chromosome"/>
</dbReference>
<comment type="similarity">
    <text evidence="1 6">Belongs to the class-D beta-lactamase family.</text>
</comment>
<dbReference type="EMBL" id="AP026966">
    <property type="protein sequence ID" value="BDT56519.1"/>
    <property type="molecule type" value="Genomic_DNA"/>
</dbReference>
<feature type="signal peptide" evidence="7">
    <location>
        <begin position="1"/>
        <end position="21"/>
    </location>
</feature>
<evidence type="ECO:0000256" key="6">
    <source>
        <dbReference type="RuleBase" id="RU361140"/>
    </source>
</evidence>
<evidence type="ECO:0000256" key="3">
    <source>
        <dbReference type="ARBA" id="ARBA00022729"/>
    </source>
</evidence>
<name>A0ABM8C041_9BURK</name>
<keyword evidence="10" id="KW-1185">Reference proteome</keyword>
<evidence type="ECO:0000313" key="10">
    <source>
        <dbReference type="Proteomes" id="UP001163336"/>
    </source>
</evidence>
<keyword evidence="3 7" id="KW-0732">Signal</keyword>
<dbReference type="InterPro" id="IPR012338">
    <property type="entry name" value="Beta-lactam/transpept-like"/>
</dbReference>
<evidence type="ECO:0000313" key="9">
    <source>
        <dbReference type="EMBL" id="BDT56519.1"/>
    </source>
</evidence>
<evidence type="ECO:0000256" key="5">
    <source>
        <dbReference type="ARBA" id="ARBA00023251"/>
    </source>
</evidence>
<comment type="catalytic activity">
    <reaction evidence="6">
        <text>a beta-lactam + H2O = a substituted beta-amino acid</text>
        <dbReference type="Rhea" id="RHEA:20401"/>
        <dbReference type="ChEBI" id="CHEBI:15377"/>
        <dbReference type="ChEBI" id="CHEBI:35627"/>
        <dbReference type="ChEBI" id="CHEBI:140347"/>
        <dbReference type="EC" id="3.5.2.6"/>
    </reaction>
</comment>
<dbReference type="EC" id="3.5.2.6" evidence="2 6"/>
<keyword evidence="5 6" id="KW-0046">Antibiotic resistance</keyword>
<dbReference type="RefSeq" id="WP_281911208.1">
    <property type="nucleotide sequence ID" value="NZ_AP026966.1"/>
</dbReference>
<feature type="chain" id="PRO_5046533375" description="Beta-lactamase" evidence="7">
    <location>
        <begin position="22"/>
        <end position="260"/>
    </location>
</feature>
<dbReference type="SUPFAM" id="SSF56601">
    <property type="entry name" value="beta-lactamase/transpeptidase-like"/>
    <property type="match status" value="1"/>
</dbReference>
<gene>
    <name evidence="9" type="primary">oxa</name>
    <name evidence="9" type="ORF">MasN3_00130</name>
</gene>
<evidence type="ECO:0000256" key="4">
    <source>
        <dbReference type="ARBA" id="ARBA00022801"/>
    </source>
</evidence>
<proteinExistence type="inferred from homology"/>
<evidence type="ECO:0000256" key="7">
    <source>
        <dbReference type="SAM" id="SignalP"/>
    </source>
</evidence>
<dbReference type="Pfam" id="PF00905">
    <property type="entry name" value="Transpeptidase"/>
    <property type="match status" value="1"/>
</dbReference>
<protein>
    <recommendedName>
        <fullName evidence="2 6">Beta-lactamase</fullName>
        <ecNumber evidence="2 6">3.5.2.6</ecNumber>
    </recommendedName>
</protein>
<dbReference type="Gene3D" id="3.40.710.10">
    <property type="entry name" value="DD-peptidase/beta-lactamase superfamily"/>
    <property type="match status" value="1"/>
</dbReference>
<keyword evidence="4 6" id="KW-0378">Hydrolase</keyword>
<evidence type="ECO:0000256" key="1">
    <source>
        <dbReference type="ARBA" id="ARBA00007898"/>
    </source>
</evidence>